<evidence type="ECO:0000256" key="1">
    <source>
        <dbReference type="SAM" id="MobiDB-lite"/>
    </source>
</evidence>
<proteinExistence type="predicted"/>
<dbReference type="OrthoDB" id="8546684at2"/>
<gene>
    <name evidence="2" type="ORF">SAMN05216325_103144</name>
</gene>
<organism evidence="2 3">
    <name type="scientific">Nitrosomonas marina</name>
    <dbReference type="NCBI Taxonomy" id="917"/>
    <lineage>
        <taxon>Bacteria</taxon>
        <taxon>Pseudomonadati</taxon>
        <taxon>Pseudomonadota</taxon>
        <taxon>Betaproteobacteria</taxon>
        <taxon>Nitrosomonadales</taxon>
        <taxon>Nitrosomonadaceae</taxon>
        <taxon>Nitrosomonas</taxon>
    </lineage>
</organism>
<dbReference type="AlphaFoldDB" id="A0A1H8BY10"/>
<feature type="region of interest" description="Disordered" evidence="1">
    <location>
        <begin position="1"/>
        <end position="30"/>
    </location>
</feature>
<protein>
    <submittedName>
        <fullName evidence="2">Uncharacterized protein</fullName>
    </submittedName>
</protein>
<accession>A0A1H8BY10</accession>
<dbReference type="Proteomes" id="UP000199459">
    <property type="component" value="Unassembled WGS sequence"/>
</dbReference>
<sequence length="159" mass="17316">MTEERSHLQTDTAQQPLKASMNDTHKRNRRKLLKGTVAVPVVMTLYSGAALARTSNITGEADSIENAVFKDTINGPQLLCVFPDPMQTQIPGGPYDLGQFPQATLIQEPKIDLTASAETVLTSKMQQLEECHARGGIMISAVAYTSIMSKTGININPTW</sequence>
<reference evidence="2 3" key="1">
    <citation type="submission" date="2016-10" db="EMBL/GenBank/DDBJ databases">
        <authorList>
            <person name="de Groot N.N."/>
        </authorList>
    </citation>
    <scope>NUCLEOTIDE SEQUENCE [LARGE SCALE GENOMIC DNA]</scope>
    <source>
        <strain evidence="2 3">Nm22</strain>
    </source>
</reference>
<dbReference type="RefSeq" id="WP_090627972.1">
    <property type="nucleotide sequence ID" value="NZ_FOCP01000003.1"/>
</dbReference>
<evidence type="ECO:0000313" key="2">
    <source>
        <dbReference type="EMBL" id="SEM87034.1"/>
    </source>
</evidence>
<dbReference type="STRING" id="917.SAMN05216326_10466"/>
<name>A0A1H8BY10_9PROT</name>
<dbReference type="EMBL" id="FOCP01000003">
    <property type="protein sequence ID" value="SEM87034.1"/>
    <property type="molecule type" value="Genomic_DNA"/>
</dbReference>
<evidence type="ECO:0000313" key="3">
    <source>
        <dbReference type="Proteomes" id="UP000199459"/>
    </source>
</evidence>